<evidence type="ECO:0000313" key="2">
    <source>
        <dbReference type="Proteomes" id="UP000242682"/>
    </source>
</evidence>
<reference evidence="1 2" key="1">
    <citation type="submission" date="2018-03" db="EMBL/GenBank/DDBJ databases">
        <title>Genomic Encyclopedia of Type Strains, Phase III (KMG-III): the genomes of soil and plant-associated and newly described type strains.</title>
        <authorList>
            <person name="Whitman W."/>
        </authorList>
    </citation>
    <scope>NUCLEOTIDE SEQUENCE [LARGE SCALE GENOMIC DNA]</scope>
    <source>
        <strain evidence="1 2">CGMCC 1.12259</strain>
    </source>
</reference>
<protein>
    <submittedName>
        <fullName evidence="1">Uncharacterized protein</fullName>
    </submittedName>
</protein>
<proteinExistence type="predicted"/>
<organism evidence="1 2">
    <name type="scientific">Planomicrobium soli</name>
    <dbReference type="NCBI Taxonomy" id="1176648"/>
    <lineage>
        <taxon>Bacteria</taxon>
        <taxon>Bacillati</taxon>
        <taxon>Bacillota</taxon>
        <taxon>Bacilli</taxon>
        <taxon>Bacillales</taxon>
        <taxon>Caryophanaceae</taxon>
        <taxon>Planomicrobium</taxon>
    </lineage>
</organism>
<comment type="caution">
    <text evidence="1">The sequence shown here is derived from an EMBL/GenBank/DDBJ whole genome shotgun (WGS) entry which is preliminary data.</text>
</comment>
<sequence>MMLTREQVAIVQEFKEKYGLKMLLEKAEVDSSELRNKMVLPEGGKA</sequence>
<dbReference type="Proteomes" id="UP000242682">
    <property type="component" value="Unassembled WGS sequence"/>
</dbReference>
<dbReference type="AlphaFoldDB" id="A0A2P8H7F8"/>
<keyword evidence="2" id="KW-1185">Reference proteome</keyword>
<evidence type="ECO:0000313" key="1">
    <source>
        <dbReference type="EMBL" id="PSL42152.1"/>
    </source>
</evidence>
<accession>A0A2P8H7F8</accession>
<name>A0A2P8H7F8_9BACL</name>
<gene>
    <name evidence="1" type="ORF">B0H99_101400</name>
</gene>
<dbReference type="RefSeq" id="WP_181313540.1">
    <property type="nucleotide sequence ID" value="NZ_PYAT01000001.1"/>
</dbReference>
<dbReference type="EMBL" id="PYAT01000001">
    <property type="protein sequence ID" value="PSL42152.1"/>
    <property type="molecule type" value="Genomic_DNA"/>
</dbReference>